<dbReference type="Gene3D" id="3.60.10.10">
    <property type="entry name" value="Endonuclease/exonuclease/phosphatase"/>
    <property type="match status" value="1"/>
</dbReference>
<evidence type="ECO:0000256" key="11">
    <source>
        <dbReference type="ARBA" id="ARBA00022989"/>
    </source>
</evidence>
<dbReference type="GO" id="GO:0046872">
    <property type="term" value="F:metal ion binding"/>
    <property type="evidence" value="ECO:0007669"/>
    <property type="project" value="UniProtKB-KW"/>
</dbReference>
<dbReference type="Proteomes" id="UP000887566">
    <property type="component" value="Unplaced"/>
</dbReference>
<dbReference type="InterPro" id="IPR038772">
    <property type="entry name" value="Sph/SMPD2-like"/>
</dbReference>
<evidence type="ECO:0000256" key="9">
    <source>
        <dbReference type="ARBA" id="ARBA00022842"/>
    </source>
</evidence>
<keyword evidence="12" id="KW-0443">Lipid metabolism</keyword>
<accession>A0A914UW04</accession>
<dbReference type="InterPro" id="IPR036691">
    <property type="entry name" value="Endo/exonu/phosph_ase_sf"/>
</dbReference>
<keyword evidence="9" id="KW-0460">Magnesium</keyword>
<dbReference type="PANTHER" id="PTHR16320">
    <property type="entry name" value="SPHINGOMYELINASE FAMILY MEMBER"/>
    <property type="match status" value="1"/>
</dbReference>
<dbReference type="WBParaSite" id="PSAMB.scaffold1286size33380.g12183.t1">
    <property type="protein sequence ID" value="PSAMB.scaffold1286size33380.g12183.t1"/>
    <property type="gene ID" value="PSAMB.scaffold1286size33380.g12183"/>
</dbReference>
<evidence type="ECO:0000259" key="15">
    <source>
        <dbReference type="Pfam" id="PF03372"/>
    </source>
</evidence>
<evidence type="ECO:0000256" key="7">
    <source>
        <dbReference type="ARBA" id="ARBA00022723"/>
    </source>
</evidence>
<keyword evidence="16" id="KW-1185">Reference proteome</keyword>
<comment type="pathway">
    <text evidence="2">Lipid metabolism; sphingolipid metabolism.</text>
</comment>
<dbReference type="GO" id="GO:0004767">
    <property type="term" value="F:sphingomyelin phosphodiesterase activity"/>
    <property type="evidence" value="ECO:0007669"/>
    <property type="project" value="UniProtKB-EC"/>
</dbReference>
<evidence type="ECO:0000256" key="4">
    <source>
        <dbReference type="ARBA" id="ARBA00006335"/>
    </source>
</evidence>
<feature type="domain" description="Endonuclease/exonuclease/phosphatase" evidence="15">
    <location>
        <begin position="6"/>
        <end position="278"/>
    </location>
</feature>
<dbReference type="EC" id="3.1.4.12" evidence="5"/>
<reference evidence="17" key="1">
    <citation type="submission" date="2022-11" db="UniProtKB">
        <authorList>
            <consortium name="WormBaseParasite"/>
        </authorList>
    </citation>
    <scope>IDENTIFICATION</scope>
</reference>
<dbReference type="AlphaFoldDB" id="A0A914UW04"/>
<keyword evidence="7" id="KW-0479">Metal-binding</keyword>
<organism evidence="16 17">
    <name type="scientific">Plectus sambesii</name>
    <dbReference type="NCBI Taxonomy" id="2011161"/>
    <lineage>
        <taxon>Eukaryota</taxon>
        <taxon>Metazoa</taxon>
        <taxon>Ecdysozoa</taxon>
        <taxon>Nematoda</taxon>
        <taxon>Chromadorea</taxon>
        <taxon>Plectida</taxon>
        <taxon>Plectina</taxon>
        <taxon>Plectoidea</taxon>
        <taxon>Plectidae</taxon>
        <taxon>Plectus</taxon>
    </lineage>
</organism>
<dbReference type="PANTHER" id="PTHR16320:SF24">
    <property type="entry name" value="PHOSPHODIESTERASE, PUTATIVE-RELATED"/>
    <property type="match status" value="1"/>
</dbReference>
<name>A0A914UW04_9BILA</name>
<evidence type="ECO:0000256" key="3">
    <source>
        <dbReference type="ARBA" id="ARBA00004991"/>
    </source>
</evidence>
<keyword evidence="13 14" id="KW-0472">Membrane</keyword>
<evidence type="ECO:0000256" key="14">
    <source>
        <dbReference type="SAM" id="Phobius"/>
    </source>
</evidence>
<dbReference type="GO" id="GO:0006665">
    <property type="term" value="P:sphingolipid metabolic process"/>
    <property type="evidence" value="ECO:0007669"/>
    <property type="project" value="UniProtKB-KW"/>
</dbReference>
<comment type="subcellular location">
    <subcellularLocation>
        <location evidence="1">Membrane</location>
        <topology evidence="1">Multi-pass membrane protein</topology>
    </subcellularLocation>
</comment>
<evidence type="ECO:0000256" key="5">
    <source>
        <dbReference type="ARBA" id="ARBA00012369"/>
    </source>
</evidence>
<evidence type="ECO:0000256" key="2">
    <source>
        <dbReference type="ARBA" id="ARBA00004760"/>
    </source>
</evidence>
<evidence type="ECO:0000256" key="10">
    <source>
        <dbReference type="ARBA" id="ARBA00022919"/>
    </source>
</evidence>
<evidence type="ECO:0000256" key="13">
    <source>
        <dbReference type="ARBA" id="ARBA00023136"/>
    </source>
</evidence>
<comment type="similarity">
    <text evidence="4">Belongs to the neutral sphingomyelinase family.</text>
</comment>
<comment type="pathway">
    <text evidence="3">Sphingolipid metabolism.</text>
</comment>
<feature type="transmembrane region" description="Helical" evidence="14">
    <location>
        <begin position="368"/>
        <end position="387"/>
    </location>
</feature>
<dbReference type="GO" id="GO:0016020">
    <property type="term" value="C:membrane"/>
    <property type="evidence" value="ECO:0007669"/>
    <property type="project" value="UniProtKB-SubCell"/>
</dbReference>
<evidence type="ECO:0000313" key="17">
    <source>
        <dbReference type="WBParaSite" id="PSAMB.scaffold1286size33380.g12183.t1"/>
    </source>
</evidence>
<dbReference type="SUPFAM" id="SSF56219">
    <property type="entry name" value="DNase I-like"/>
    <property type="match status" value="1"/>
</dbReference>
<feature type="transmembrane region" description="Helical" evidence="14">
    <location>
        <begin position="335"/>
        <end position="356"/>
    </location>
</feature>
<keyword evidence="8" id="KW-0378">Hydrolase</keyword>
<dbReference type="Pfam" id="PF03372">
    <property type="entry name" value="Exo_endo_phos"/>
    <property type="match status" value="1"/>
</dbReference>
<keyword evidence="6 14" id="KW-0812">Transmembrane</keyword>
<evidence type="ECO:0000313" key="16">
    <source>
        <dbReference type="Proteomes" id="UP000887566"/>
    </source>
</evidence>
<evidence type="ECO:0000256" key="1">
    <source>
        <dbReference type="ARBA" id="ARBA00004141"/>
    </source>
</evidence>
<evidence type="ECO:0000256" key="12">
    <source>
        <dbReference type="ARBA" id="ARBA00023098"/>
    </source>
</evidence>
<dbReference type="InterPro" id="IPR005135">
    <property type="entry name" value="Endo/exonuclease/phosphatase"/>
</dbReference>
<keyword evidence="10" id="KW-0746">Sphingolipid metabolism</keyword>
<evidence type="ECO:0000256" key="6">
    <source>
        <dbReference type="ARBA" id="ARBA00022692"/>
    </source>
</evidence>
<keyword evidence="11 14" id="KW-1133">Transmembrane helix</keyword>
<evidence type="ECO:0000256" key="8">
    <source>
        <dbReference type="ARBA" id="ARBA00022801"/>
    </source>
</evidence>
<proteinExistence type="inferred from homology"/>
<protein>
    <recommendedName>
        <fullName evidence="5">sphingomyelin phosphodiesterase</fullName>
        <ecNumber evidence="5">3.1.4.12</ecNumber>
    </recommendedName>
</protein>
<sequence length="408" mass="45780">MRLSVLTLNCWGIPYPYFGSKDRALRFDKIAGKVAESNYDFVSFQEVWDEADFERLKGQLGDVLPYAHYFHSGVIGSGVCVFSRHKIVGTLLHRFSLNGYAHHIHRGDWFGGKVVGLAKVRLEMDDGRPLLVHFYATHIHAEYDRDNDLYLPHRTLQAFELADFVRHTSEGADLSLVVGDLNLEPGDLGQELVLVNAGLNDAWTNRPGAKDSANDEGMTSDKPNNCYTPERQKLRCPKGKRIDYIMYNHNPAVKLTVDSCEVTMEKIASDSPINFSDHAAVTATFKLHSVGDARSNGHGGGNAEERRSMLRPLLERSIEIFNDGLQVVKTTQRHYILAIAFLLLILFITIDVELMIPRLAILAMMGRFATTVVLAYCTWHGIIGLRIERKALMSAKNAMVIYLSDSNN</sequence>